<protein>
    <recommendedName>
        <fullName evidence="3">DUF6536 domain-containing protein</fullName>
    </recommendedName>
</protein>
<keyword evidence="2" id="KW-1133">Transmembrane helix</keyword>
<evidence type="ECO:0000313" key="5">
    <source>
        <dbReference type="Proteomes" id="UP000233524"/>
    </source>
</evidence>
<feature type="transmembrane region" description="Helical" evidence="2">
    <location>
        <begin position="137"/>
        <end position="156"/>
    </location>
</feature>
<feature type="transmembrane region" description="Helical" evidence="2">
    <location>
        <begin position="194"/>
        <end position="213"/>
    </location>
</feature>
<feature type="transmembrane region" description="Helical" evidence="2">
    <location>
        <begin position="643"/>
        <end position="665"/>
    </location>
</feature>
<feature type="domain" description="DUF6536" evidence="3">
    <location>
        <begin position="88"/>
        <end position="227"/>
    </location>
</feature>
<dbReference type="Proteomes" id="UP000233524">
    <property type="component" value="Unassembled WGS sequence"/>
</dbReference>
<dbReference type="InterPro" id="IPR046623">
    <property type="entry name" value="DUF6536"/>
</dbReference>
<feature type="transmembrane region" description="Helical" evidence="2">
    <location>
        <begin position="705"/>
        <end position="724"/>
    </location>
</feature>
<dbReference type="VEuPathDB" id="FungiDB:jhhlp_008540"/>
<feature type="transmembrane region" description="Helical" evidence="2">
    <location>
        <begin position="469"/>
        <end position="490"/>
    </location>
</feature>
<feature type="transmembrane region" description="Helical" evidence="2">
    <location>
        <begin position="745"/>
        <end position="764"/>
    </location>
</feature>
<keyword evidence="5" id="KW-1185">Reference proteome</keyword>
<evidence type="ECO:0000313" key="4">
    <source>
        <dbReference type="EMBL" id="PKS05172.1"/>
    </source>
</evidence>
<feature type="transmembrane region" description="Helical" evidence="2">
    <location>
        <begin position="580"/>
        <end position="601"/>
    </location>
</feature>
<feature type="transmembrane region" description="Helical" evidence="2">
    <location>
        <begin position="83"/>
        <end position="104"/>
    </location>
</feature>
<dbReference type="AlphaFoldDB" id="A0A2N3MYC1"/>
<gene>
    <name evidence="4" type="ORF">jhhlp_008540</name>
</gene>
<dbReference type="InParanoid" id="A0A2N3MYC1"/>
<name>A0A2N3MYC1_9PEZI</name>
<evidence type="ECO:0000256" key="2">
    <source>
        <dbReference type="SAM" id="Phobius"/>
    </source>
</evidence>
<feature type="region of interest" description="Disordered" evidence="1">
    <location>
        <begin position="43"/>
        <end position="77"/>
    </location>
</feature>
<dbReference type="Pfam" id="PF20163">
    <property type="entry name" value="DUF6536"/>
    <property type="match status" value="1"/>
</dbReference>
<sequence>MYAGLASSGSAQYFRNRQYDAVPPVTPTSPADFELAAFRRPENQFDSPISSTPSSPALPVGPRDPDAQNHVKRPGSSQNFREYGLAAVLWLGFVGVTITSWCIYHQLGSKPSEYGIGTQWTASCDNLQKSLKTWNQLALLAINVVAGFVTLTASYFRTGLLAPSPSAFLNSTQPLYLAVDSWRGFARLSILRKMLYIVLLFSSLPVHFIVFFIKYPAYSSYEILTDTSFFDGASFDLSGINMTRYSLNENPTMPSQDLQWPAEYGAVDRLNASLAGLQKSPAMWKNLSRASCVSEFNEAEITNYRTLILVTDFSPRKGLNNSVLAVSVLPGYRLTSASSSLVALCPDAYLEAYQGARRPAEAPFVSLDESYGMPNDVQFLSPDDAEDLATNGSLTLDALFRRSFGAMGAQTETYDPMPGRDLCYDYWDSSQKWTPGESFLYRVPQCRLEYCLAEPTGTRMCETVFNPTALLILSIVLSIILGASTFALGLRTLREGIYSAEDAKKLFESGGKHADGFDGWFDTSYEYEHAKWWHHSRMPWHQDILNLVIFCYLWGLWAAASKPRRDLFHPTDPSSVYAKLTSLAFAPYNTLHIIYEVLFFFQNTNGEKRAFRVSQRKSIAGHTRGNAASHWLKKIKFSSPSTYRIYILLPTHSFLVHFVYGLVFITKLQAAMPLEAEYGTFTGQKLLAFTTFGVPAFNERTDTSFWRFLTFNWAIFVFIPTLLRELIYWTTVRRRGAKERHVISLSTRAFPLILVLGIVCLATFRGR</sequence>
<keyword evidence="2" id="KW-0472">Membrane</keyword>
<comment type="caution">
    <text evidence="4">The sequence shown here is derived from an EMBL/GenBank/DDBJ whole genome shotgun (WGS) entry which is preliminary data.</text>
</comment>
<feature type="compositionally biased region" description="Polar residues" evidence="1">
    <location>
        <begin position="44"/>
        <end position="55"/>
    </location>
</feature>
<evidence type="ECO:0000256" key="1">
    <source>
        <dbReference type="SAM" id="MobiDB-lite"/>
    </source>
</evidence>
<feature type="transmembrane region" description="Helical" evidence="2">
    <location>
        <begin position="544"/>
        <end position="560"/>
    </location>
</feature>
<dbReference type="EMBL" id="NLAX01001623">
    <property type="protein sequence ID" value="PKS05172.1"/>
    <property type="molecule type" value="Genomic_DNA"/>
</dbReference>
<accession>A0A2N3MYC1</accession>
<keyword evidence="2" id="KW-0812">Transmembrane</keyword>
<proteinExistence type="predicted"/>
<dbReference type="OrthoDB" id="5087516at2759"/>
<organism evidence="4 5">
    <name type="scientific">Lomentospora prolificans</name>
    <dbReference type="NCBI Taxonomy" id="41688"/>
    <lineage>
        <taxon>Eukaryota</taxon>
        <taxon>Fungi</taxon>
        <taxon>Dikarya</taxon>
        <taxon>Ascomycota</taxon>
        <taxon>Pezizomycotina</taxon>
        <taxon>Sordariomycetes</taxon>
        <taxon>Hypocreomycetidae</taxon>
        <taxon>Microascales</taxon>
        <taxon>Microascaceae</taxon>
        <taxon>Lomentospora</taxon>
    </lineage>
</organism>
<evidence type="ECO:0000259" key="3">
    <source>
        <dbReference type="Pfam" id="PF20163"/>
    </source>
</evidence>
<reference evidence="4 5" key="1">
    <citation type="journal article" date="2017" name="G3 (Bethesda)">
        <title>First Draft Genome Sequence of the Pathogenic Fungus Lomentospora prolificans (Formerly Scedosporium prolificans).</title>
        <authorList>
            <person name="Luo R."/>
            <person name="Zimin A."/>
            <person name="Workman R."/>
            <person name="Fan Y."/>
            <person name="Pertea G."/>
            <person name="Grossman N."/>
            <person name="Wear M.P."/>
            <person name="Jia B."/>
            <person name="Miller H."/>
            <person name="Casadevall A."/>
            <person name="Timp W."/>
            <person name="Zhang S.X."/>
            <person name="Salzberg S.L."/>
        </authorList>
    </citation>
    <scope>NUCLEOTIDE SEQUENCE [LARGE SCALE GENOMIC DNA]</scope>
    <source>
        <strain evidence="4 5">JHH-5317</strain>
    </source>
</reference>